<name>A0ABV4U585_9BACT</name>
<evidence type="ECO:0000256" key="1">
    <source>
        <dbReference type="SAM" id="Phobius"/>
    </source>
</evidence>
<dbReference type="Pfam" id="PF07963">
    <property type="entry name" value="N_methyl"/>
    <property type="match status" value="1"/>
</dbReference>
<proteinExistence type="predicted"/>
<evidence type="ECO:0000313" key="2">
    <source>
        <dbReference type="EMBL" id="MFA9478330.1"/>
    </source>
</evidence>
<keyword evidence="1" id="KW-1133">Transmembrane helix</keyword>
<reference evidence="2 3" key="1">
    <citation type="submission" date="2024-08" db="EMBL/GenBank/DDBJ databases">
        <title>Whole-genome sequencing of halo(alkali)philic microorganisms from hypersaline lakes.</title>
        <authorList>
            <person name="Sorokin D.Y."/>
            <person name="Merkel A.Y."/>
            <person name="Messina E."/>
            <person name="Yakimov M."/>
        </authorList>
    </citation>
    <scope>NUCLEOTIDE SEQUENCE [LARGE SCALE GENOMIC DNA]</scope>
    <source>
        <strain evidence="2 3">AB-hyl4</strain>
    </source>
</reference>
<feature type="transmembrane region" description="Helical" evidence="1">
    <location>
        <begin position="12"/>
        <end position="35"/>
    </location>
</feature>
<dbReference type="EMBL" id="JBGUBD010000004">
    <property type="protein sequence ID" value="MFA9478330.1"/>
    <property type="molecule type" value="Genomic_DNA"/>
</dbReference>
<dbReference type="InterPro" id="IPR012902">
    <property type="entry name" value="N_methyl_site"/>
</dbReference>
<sequence length="187" mass="20652">MIANRHRGMTLIELILAVAITAVVGMAVVAMLSAVDYGTNSSRDLRELVVRSKTLTERINDLVHQADEVLAVGEDYIVLWVRDVENLDGDTVYRHELRHLAHDSNTNELHLYIAADTSPNTTYDATADFSNLLATEQSRRLARGVASWQVELDPAEPADARLVTYRLALTVGGLQESIISSAALRNR</sequence>
<dbReference type="PROSITE" id="PS00409">
    <property type="entry name" value="PROKAR_NTER_METHYL"/>
    <property type="match status" value="1"/>
</dbReference>
<gene>
    <name evidence="2" type="ORF">ACERK3_08480</name>
</gene>
<keyword evidence="1" id="KW-0812">Transmembrane</keyword>
<dbReference type="NCBIfam" id="TIGR02532">
    <property type="entry name" value="IV_pilin_GFxxxE"/>
    <property type="match status" value="1"/>
</dbReference>
<comment type="caution">
    <text evidence="2">The sequence shown here is derived from an EMBL/GenBank/DDBJ whole genome shotgun (WGS) entry which is preliminary data.</text>
</comment>
<organism evidence="2 3">
    <name type="scientific">Natronomicrosphaera hydrolytica</name>
    <dbReference type="NCBI Taxonomy" id="3242702"/>
    <lineage>
        <taxon>Bacteria</taxon>
        <taxon>Pseudomonadati</taxon>
        <taxon>Planctomycetota</taxon>
        <taxon>Phycisphaerae</taxon>
        <taxon>Phycisphaerales</taxon>
        <taxon>Phycisphaeraceae</taxon>
        <taxon>Natronomicrosphaera</taxon>
    </lineage>
</organism>
<accession>A0ABV4U585</accession>
<keyword evidence="1" id="KW-0472">Membrane</keyword>
<evidence type="ECO:0000313" key="3">
    <source>
        <dbReference type="Proteomes" id="UP001575105"/>
    </source>
</evidence>
<dbReference type="RefSeq" id="WP_425345252.1">
    <property type="nucleotide sequence ID" value="NZ_JBGUBD010000004.1"/>
</dbReference>
<keyword evidence="3" id="KW-1185">Reference proteome</keyword>
<protein>
    <submittedName>
        <fullName evidence="2">Type II secretion system protein J</fullName>
    </submittedName>
</protein>
<dbReference type="Proteomes" id="UP001575105">
    <property type="component" value="Unassembled WGS sequence"/>
</dbReference>